<dbReference type="RefSeq" id="WP_044222174.1">
    <property type="nucleotide sequence ID" value="NZ_JRYR02000001.1"/>
</dbReference>
<accession>A0A1S1YXD0</accession>
<dbReference type="PROSITE" id="PS00188">
    <property type="entry name" value="BIOTIN"/>
    <property type="match status" value="1"/>
</dbReference>
<evidence type="ECO:0000313" key="5">
    <source>
        <dbReference type="Proteomes" id="UP000179797"/>
    </source>
</evidence>
<dbReference type="InterPro" id="IPR050709">
    <property type="entry name" value="Biotin_Carboxyl_Carrier/Decarb"/>
</dbReference>
<dbReference type="InterPro" id="IPR011053">
    <property type="entry name" value="Single_hybrid_motif"/>
</dbReference>
<dbReference type="OrthoDB" id="9812676at2"/>
<keyword evidence="5" id="KW-1185">Reference proteome</keyword>
<evidence type="ECO:0000259" key="3">
    <source>
        <dbReference type="PROSITE" id="PS50968"/>
    </source>
</evidence>
<protein>
    <submittedName>
        <fullName evidence="4">Acetyl-CoA carboxylase biotin carboxyl carrier protein subunit</fullName>
    </submittedName>
</protein>
<evidence type="ECO:0000256" key="2">
    <source>
        <dbReference type="SAM" id="MobiDB-lite"/>
    </source>
</evidence>
<dbReference type="Gene3D" id="2.40.50.100">
    <property type="match status" value="1"/>
</dbReference>
<dbReference type="CDD" id="cd06850">
    <property type="entry name" value="biotinyl_domain"/>
    <property type="match status" value="1"/>
</dbReference>
<name>A0A1S1YXD0_FLAPC</name>
<dbReference type="Proteomes" id="UP000179797">
    <property type="component" value="Unassembled WGS sequence"/>
</dbReference>
<dbReference type="PANTHER" id="PTHR45266">
    <property type="entry name" value="OXALOACETATE DECARBOXYLASE ALPHA CHAIN"/>
    <property type="match status" value="1"/>
</dbReference>
<evidence type="ECO:0000313" key="4">
    <source>
        <dbReference type="EMBL" id="OHX65667.1"/>
    </source>
</evidence>
<proteinExistence type="predicted"/>
<comment type="caution">
    <text evidence="4">The sequence shown here is derived from an EMBL/GenBank/DDBJ whole genome shotgun (WGS) entry which is preliminary data.</text>
</comment>
<dbReference type="InterPro" id="IPR001882">
    <property type="entry name" value="Biotin_BS"/>
</dbReference>
<keyword evidence="1" id="KW-0092">Biotin</keyword>
<gene>
    <name evidence="4" type="ORF">NH26_04545</name>
</gene>
<dbReference type="PANTHER" id="PTHR45266:SF3">
    <property type="entry name" value="OXALOACETATE DECARBOXYLASE ALPHA CHAIN"/>
    <property type="match status" value="1"/>
</dbReference>
<dbReference type="PROSITE" id="PS50968">
    <property type="entry name" value="BIOTINYL_LIPOYL"/>
    <property type="match status" value="1"/>
</dbReference>
<feature type="domain" description="Lipoyl-binding" evidence="3">
    <location>
        <begin position="63"/>
        <end position="139"/>
    </location>
</feature>
<reference evidence="4 5" key="1">
    <citation type="journal article" date="2012" name="Int. J. Syst. Evol. Microbiol.">
        <title>Flammeovirga pacifica sp. nov., isolated from deep-sea sediment.</title>
        <authorList>
            <person name="Xu H."/>
            <person name="Fu Y."/>
            <person name="Yang N."/>
            <person name="Ding Z."/>
            <person name="Lai Q."/>
            <person name="Zeng R."/>
        </authorList>
    </citation>
    <scope>NUCLEOTIDE SEQUENCE [LARGE SCALE GENOMIC DNA]</scope>
    <source>
        <strain evidence="5">DSM 24597 / LMG 26175 / WPAGA1</strain>
    </source>
</reference>
<dbReference type="AlphaFoldDB" id="A0A1S1YXD0"/>
<dbReference type="SUPFAM" id="SSF51230">
    <property type="entry name" value="Single hybrid motif"/>
    <property type="match status" value="1"/>
</dbReference>
<evidence type="ECO:0000256" key="1">
    <source>
        <dbReference type="ARBA" id="ARBA00023267"/>
    </source>
</evidence>
<feature type="region of interest" description="Disordered" evidence="2">
    <location>
        <begin position="45"/>
        <end position="67"/>
    </location>
</feature>
<sequence>MKKYKFNVNGNNYAVHIKNVEGQAIELEVNGTPYTVEMEREIKSSKTPKLVRSSAPRTSAPKAITRSAKKTNVVAPLPGTIVSLKVAAGDKVTQGDLLMTMEAMKMENNVLAEADGVVGTVKVSEGQSVLQGEVLVEME</sequence>
<organism evidence="4 5">
    <name type="scientific">Flammeovirga pacifica</name>
    <dbReference type="NCBI Taxonomy" id="915059"/>
    <lineage>
        <taxon>Bacteria</taxon>
        <taxon>Pseudomonadati</taxon>
        <taxon>Bacteroidota</taxon>
        <taxon>Cytophagia</taxon>
        <taxon>Cytophagales</taxon>
        <taxon>Flammeovirgaceae</taxon>
        <taxon>Flammeovirga</taxon>
    </lineage>
</organism>
<dbReference type="InterPro" id="IPR000089">
    <property type="entry name" value="Biotin_lipoyl"/>
</dbReference>
<dbReference type="STRING" id="915059.NH26_04545"/>
<dbReference type="EMBL" id="JRYR02000001">
    <property type="protein sequence ID" value="OHX65667.1"/>
    <property type="molecule type" value="Genomic_DNA"/>
</dbReference>
<dbReference type="FunFam" id="2.40.50.100:FF:000003">
    <property type="entry name" value="Acetyl-CoA carboxylase biotin carboxyl carrier protein"/>
    <property type="match status" value="1"/>
</dbReference>
<dbReference type="Pfam" id="PF00364">
    <property type="entry name" value="Biotin_lipoyl"/>
    <property type="match status" value="1"/>
</dbReference>